<dbReference type="AlphaFoldDB" id="A0AAD7VCP7"/>
<organism evidence="9 10">
    <name type="scientific">Quillaja saponaria</name>
    <name type="common">Soap bark tree</name>
    <dbReference type="NCBI Taxonomy" id="32244"/>
    <lineage>
        <taxon>Eukaryota</taxon>
        <taxon>Viridiplantae</taxon>
        <taxon>Streptophyta</taxon>
        <taxon>Embryophyta</taxon>
        <taxon>Tracheophyta</taxon>
        <taxon>Spermatophyta</taxon>
        <taxon>Magnoliopsida</taxon>
        <taxon>eudicotyledons</taxon>
        <taxon>Gunneridae</taxon>
        <taxon>Pentapetalae</taxon>
        <taxon>rosids</taxon>
        <taxon>fabids</taxon>
        <taxon>Fabales</taxon>
        <taxon>Quillajaceae</taxon>
        <taxon>Quillaja</taxon>
    </lineage>
</organism>
<keyword evidence="6 8" id="KW-1133">Transmembrane helix</keyword>
<evidence type="ECO:0000256" key="4">
    <source>
        <dbReference type="ARBA" id="ARBA00022692"/>
    </source>
</evidence>
<keyword evidence="5" id="KW-0029">Amino-acid transport</keyword>
<gene>
    <name evidence="9" type="ORF">O6P43_009227</name>
</gene>
<evidence type="ECO:0000256" key="7">
    <source>
        <dbReference type="ARBA" id="ARBA00023136"/>
    </source>
</evidence>
<evidence type="ECO:0000313" key="10">
    <source>
        <dbReference type="Proteomes" id="UP001163823"/>
    </source>
</evidence>
<evidence type="ECO:0000313" key="9">
    <source>
        <dbReference type="EMBL" id="KAJ7971154.1"/>
    </source>
</evidence>
<dbReference type="PANTHER" id="PTHR33228:SF76">
    <property type="entry name" value="PROTEIN GLUTAMINE DUMPER 7"/>
    <property type="match status" value="1"/>
</dbReference>
<evidence type="ECO:0000256" key="1">
    <source>
        <dbReference type="ARBA" id="ARBA00004167"/>
    </source>
</evidence>
<comment type="subcellular location">
    <subcellularLocation>
        <location evidence="1">Membrane</location>
        <topology evidence="1">Single-pass membrane protein</topology>
    </subcellularLocation>
</comment>
<evidence type="ECO:0000256" key="8">
    <source>
        <dbReference type="SAM" id="Phobius"/>
    </source>
</evidence>
<keyword evidence="3" id="KW-0813">Transport</keyword>
<dbReference type="PANTHER" id="PTHR33228">
    <property type="entry name" value="PROTEIN GLUTAMINE DUMPER 4-RELATED"/>
    <property type="match status" value="1"/>
</dbReference>
<keyword evidence="4 8" id="KW-0812">Transmembrane</keyword>
<evidence type="ECO:0000256" key="3">
    <source>
        <dbReference type="ARBA" id="ARBA00022448"/>
    </source>
</evidence>
<keyword evidence="10" id="KW-1185">Reference proteome</keyword>
<comment type="caution">
    <text evidence="9">The sequence shown here is derived from an EMBL/GenBank/DDBJ whole genome shotgun (WGS) entry which is preliminary data.</text>
</comment>
<dbReference type="GO" id="GO:0006865">
    <property type="term" value="P:amino acid transport"/>
    <property type="evidence" value="ECO:0007669"/>
    <property type="project" value="UniProtKB-KW"/>
</dbReference>
<comment type="similarity">
    <text evidence="2">Belongs to the GLUTAMINE DUMPER 1 (TC 9.B.60) family.</text>
</comment>
<accession>A0AAD7VCP7</accession>
<evidence type="ECO:0000256" key="5">
    <source>
        <dbReference type="ARBA" id="ARBA00022970"/>
    </source>
</evidence>
<dbReference type="Proteomes" id="UP001163823">
    <property type="component" value="Chromosome 4"/>
</dbReference>
<reference evidence="9" key="1">
    <citation type="journal article" date="2023" name="Science">
        <title>Elucidation of the pathway for biosynthesis of saponin adjuvants from the soapbark tree.</title>
        <authorList>
            <person name="Reed J."/>
            <person name="Orme A."/>
            <person name="El-Demerdash A."/>
            <person name="Owen C."/>
            <person name="Martin L.B.B."/>
            <person name="Misra R.C."/>
            <person name="Kikuchi S."/>
            <person name="Rejzek M."/>
            <person name="Martin A.C."/>
            <person name="Harkess A."/>
            <person name="Leebens-Mack J."/>
            <person name="Louveau T."/>
            <person name="Stephenson M.J."/>
            <person name="Osbourn A."/>
        </authorList>
    </citation>
    <scope>NUCLEOTIDE SEQUENCE</scope>
    <source>
        <strain evidence="9">S10</strain>
    </source>
</reference>
<dbReference type="GO" id="GO:0080143">
    <property type="term" value="P:regulation of amino acid export"/>
    <property type="evidence" value="ECO:0007669"/>
    <property type="project" value="InterPro"/>
</dbReference>
<evidence type="ECO:0000256" key="2">
    <source>
        <dbReference type="ARBA" id="ARBA00009977"/>
    </source>
</evidence>
<feature type="transmembrane region" description="Helical" evidence="8">
    <location>
        <begin position="28"/>
        <end position="49"/>
    </location>
</feature>
<sequence length="115" mass="11938">MRPVNNSTTVAIAGGGGGHDQFRGPIPFLFGGLAVMLALISAALIILACSYRKYSSSSSTGNDEKPATKMVNMEMMDSEPKIVVIMAGETNPTYLAMPAATASTSCHTSIQQPAA</sequence>
<dbReference type="GO" id="GO:0016020">
    <property type="term" value="C:membrane"/>
    <property type="evidence" value="ECO:0007669"/>
    <property type="project" value="UniProtKB-SubCell"/>
</dbReference>
<name>A0AAD7VCP7_QUISA</name>
<keyword evidence="7 8" id="KW-0472">Membrane</keyword>
<protein>
    <submittedName>
        <fullName evidence="9">Protein GLUTAMINE DUMPER</fullName>
    </submittedName>
</protein>
<dbReference type="EMBL" id="JARAOO010000004">
    <property type="protein sequence ID" value="KAJ7971154.1"/>
    <property type="molecule type" value="Genomic_DNA"/>
</dbReference>
<proteinExistence type="inferred from homology"/>
<evidence type="ECO:0000256" key="6">
    <source>
        <dbReference type="ARBA" id="ARBA00022989"/>
    </source>
</evidence>
<dbReference type="KEGG" id="qsa:O6P43_009227"/>
<dbReference type="InterPro" id="IPR040359">
    <property type="entry name" value="GDU"/>
</dbReference>